<reference evidence="10" key="1">
    <citation type="submission" date="2024-04" db="EMBL/GenBank/DDBJ databases">
        <title>Salinicola lusitanus LLJ914,a marine bacterium isolated from the Okinawa Trough.</title>
        <authorList>
            <person name="Li J."/>
        </authorList>
    </citation>
    <scope>NUCLEOTIDE SEQUENCE [LARGE SCALE GENOMIC DNA]</scope>
</reference>
<evidence type="ECO:0000256" key="2">
    <source>
        <dbReference type="ARBA" id="ARBA00022692"/>
    </source>
</evidence>
<feature type="compositionally biased region" description="Basic and acidic residues" evidence="6">
    <location>
        <begin position="568"/>
        <end position="585"/>
    </location>
</feature>
<evidence type="ECO:0000313" key="9">
    <source>
        <dbReference type="EMBL" id="KAK7909498.1"/>
    </source>
</evidence>
<feature type="compositionally biased region" description="Basic residues" evidence="6">
    <location>
        <begin position="875"/>
        <end position="888"/>
    </location>
</feature>
<dbReference type="Proteomes" id="UP001460270">
    <property type="component" value="Unassembled WGS sequence"/>
</dbReference>
<dbReference type="PANTHER" id="PTHR13407:SF2">
    <property type="entry name" value="RING FINGER PROTEIN 175"/>
    <property type="match status" value="1"/>
</dbReference>
<dbReference type="InterPro" id="IPR040176">
    <property type="entry name" value="RNF121/RNF175"/>
</dbReference>
<comment type="caution">
    <text evidence="9">The sequence shown here is derived from an EMBL/GenBank/DDBJ whole genome shotgun (WGS) entry which is preliminary data.</text>
</comment>
<evidence type="ECO:0000256" key="7">
    <source>
        <dbReference type="SAM" id="Phobius"/>
    </source>
</evidence>
<organism evidence="9 10">
    <name type="scientific">Mugilogobius chulae</name>
    <name type="common">yellowstripe goby</name>
    <dbReference type="NCBI Taxonomy" id="88201"/>
    <lineage>
        <taxon>Eukaryota</taxon>
        <taxon>Metazoa</taxon>
        <taxon>Chordata</taxon>
        <taxon>Craniata</taxon>
        <taxon>Vertebrata</taxon>
        <taxon>Euteleostomi</taxon>
        <taxon>Actinopterygii</taxon>
        <taxon>Neopterygii</taxon>
        <taxon>Teleostei</taxon>
        <taxon>Neoteleostei</taxon>
        <taxon>Acanthomorphata</taxon>
        <taxon>Gobiaria</taxon>
        <taxon>Gobiiformes</taxon>
        <taxon>Gobioidei</taxon>
        <taxon>Gobiidae</taxon>
        <taxon>Gobionellinae</taxon>
        <taxon>Mugilogobius</taxon>
    </lineage>
</organism>
<dbReference type="GO" id="GO:0000139">
    <property type="term" value="C:Golgi membrane"/>
    <property type="evidence" value="ECO:0007669"/>
    <property type="project" value="TreeGrafter"/>
</dbReference>
<comment type="subcellular location">
    <subcellularLocation>
        <location evidence="1">Membrane</location>
        <topology evidence="1">Multi-pass membrane protein</topology>
    </subcellularLocation>
</comment>
<keyword evidence="5 7" id="KW-0472">Membrane</keyword>
<feature type="transmembrane region" description="Helical" evidence="7">
    <location>
        <begin position="387"/>
        <end position="414"/>
    </location>
</feature>
<feature type="region of interest" description="Disordered" evidence="6">
    <location>
        <begin position="544"/>
        <end position="592"/>
    </location>
</feature>
<feature type="compositionally biased region" description="Basic and acidic residues" evidence="6">
    <location>
        <begin position="31"/>
        <end position="49"/>
    </location>
</feature>
<feature type="transmembrane region" description="Helical" evidence="7">
    <location>
        <begin position="300"/>
        <end position="318"/>
    </location>
</feature>
<dbReference type="GO" id="GO:0005789">
    <property type="term" value="C:endoplasmic reticulum membrane"/>
    <property type="evidence" value="ECO:0007669"/>
    <property type="project" value="TreeGrafter"/>
</dbReference>
<feature type="domain" description="Immunoglobulin" evidence="8">
    <location>
        <begin position="740"/>
        <end position="812"/>
    </location>
</feature>
<sequence>MYRVKIIFSQPSIRVSGAAVRCLVWAGRRRDGEEEERRRGEEERVRGEEAAAAEGEGWDLERKSGVVIGRELLFRRRPRYGAAAHIIKPQNKNFTSSFSSRAAPSMSYLSFLSMEKPESPMNLYKSVDPDFFVDKPACNPTLDNRFVEWHFIWDPPGVTSNEKLVPRCFIWNTSAVVKSEAPWQPSLQRYTGAALPGSCRRFWALFLRVTEPNRSNGRCAAAGRPPKDDPPGELEISLSGRRYRAKRTGARIEPWGTPQFKGAVDEVESPSLTEQHLPLRVQHERLHTKHRGHEAMHAEMVLILVATLVVAQIVLVQWKQRHHRSYNLVTLIQMWVVPVYFTVKLYWWRFLSMWSMFSVITSYIIFRATRKPLSCRTPRMVYKWFLLIYKLSYAVGVLGYMAIMFTMFGFNVFFRIKAEDSMDVGVILLFYGLYYGVMGRDFAEICSDYMASTIGVLNYRWFNPWFLSWFNRVLVLSTTVKAACPVALSGGHLCGVRTEDPGGGGRGGLRRGHIPALLWTHIPRVLYPGLVHCGEEADVSLLQREGGSEEDDEQPLIEFVGRLPRGRPGFDSRSGHNTTQRDKTQPKKPKNHRLLQRVTGKRRVCTVRPFCRPSDDRSTEADHRLSVSGNKTMRLLLRLLWTSLLMDVTLQSSISFLPDQSQLVPGAALKIRCLDLKWKVWRSSGGQCGGGTWGVYSGSYCIIKQLNLKDTGTYWCQSPTSITSETYQISVTNNDVILEMPVLPVSAGQSVRLQCKHNRYTDKPAGFYKGTQFLMKLPERSTTLQRVSMSDEGMYHCEIEGETSLQSQLRVKAVMSTPAPTVTSAPSPAHPATPVPESSSSSVLVFSVVGSVVSVVLIIILVLVVLLVKRSRCSKTKGSRGKRRKGRTSSRPGQQKTEMCKCGR</sequence>
<dbReference type="InterPro" id="IPR036179">
    <property type="entry name" value="Ig-like_dom_sf"/>
</dbReference>
<dbReference type="InterPro" id="IPR013783">
    <property type="entry name" value="Ig-like_fold"/>
</dbReference>
<dbReference type="EMBL" id="JBBPFD010000010">
    <property type="protein sequence ID" value="KAK7909498.1"/>
    <property type="molecule type" value="Genomic_DNA"/>
</dbReference>
<evidence type="ECO:0000256" key="4">
    <source>
        <dbReference type="ARBA" id="ARBA00022989"/>
    </source>
</evidence>
<feature type="transmembrane region" description="Helical" evidence="7">
    <location>
        <begin position="347"/>
        <end position="366"/>
    </location>
</feature>
<evidence type="ECO:0000256" key="5">
    <source>
        <dbReference type="ARBA" id="ARBA00023136"/>
    </source>
</evidence>
<gene>
    <name evidence="9" type="ORF">WMY93_014182</name>
</gene>
<feature type="region of interest" description="Disordered" evidence="6">
    <location>
        <begin position="875"/>
        <end position="904"/>
    </location>
</feature>
<feature type="region of interest" description="Disordered" evidence="6">
    <location>
        <begin position="31"/>
        <end position="53"/>
    </location>
</feature>
<keyword evidence="2 7" id="KW-0812">Transmembrane</keyword>
<feature type="domain" description="Immunoglobulin" evidence="8">
    <location>
        <begin position="658"/>
        <end position="732"/>
    </location>
</feature>
<dbReference type="GO" id="GO:0046872">
    <property type="term" value="F:metal ion binding"/>
    <property type="evidence" value="ECO:0007669"/>
    <property type="project" value="UniProtKB-KW"/>
</dbReference>
<dbReference type="Gene3D" id="2.60.40.10">
    <property type="entry name" value="Immunoglobulins"/>
    <property type="match status" value="1"/>
</dbReference>
<evidence type="ECO:0000259" key="8">
    <source>
        <dbReference type="SMART" id="SM00409"/>
    </source>
</evidence>
<evidence type="ECO:0000256" key="3">
    <source>
        <dbReference type="ARBA" id="ARBA00022723"/>
    </source>
</evidence>
<keyword evidence="4 7" id="KW-1133">Transmembrane helix</keyword>
<evidence type="ECO:0000256" key="6">
    <source>
        <dbReference type="SAM" id="MobiDB-lite"/>
    </source>
</evidence>
<dbReference type="PANTHER" id="PTHR13407">
    <property type="entry name" value="RNF121 PROTEIN"/>
    <property type="match status" value="1"/>
</dbReference>
<keyword evidence="3" id="KW-0479">Metal-binding</keyword>
<evidence type="ECO:0000256" key="1">
    <source>
        <dbReference type="ARBA" id="ARBA00004141"/>
    </source>
</evidence>
<keyword evidence="10" id="KW-1185">Reference proteome</keyword>
<proteinExistence type="predicted"/>
<dbReference type="AlphaFoldDB" id="A0AAW0P4M2"/>
<dbReference type="GO" id="GO:0061630">
    <property type="term" value="F:ubiquitin protein ligase activity"/>
    <property type="evidence" value="ECO:0007669"/>
    <property type="project" value="TreeGrafter"/>
</dbReference>
<protein>
    <recommendedName>
        <fullName evidence="8">Immunoglobulin domain-containing protein</fullName>
    </recommendedName>
</protein>
<dbReference type="SMART" id="SM00409">
    <property type="entry name" value="IG"/>
    <property type="match status" value="2"/>
</dbReference>
<dbReference type="GO" id="GO:0036503">
    <property type="term" value="P:ERAD pathway"/>
    <property type="evidence" value="ECO:0007669"/>
    <property type="project" value="TreeGrafter"/>
</dbReference>
<evidence type="ECO:0000313" key="10">
    <source>
        <dbReference type="Proteomes" id="UP001460270"/>
    </source>
</evidence>
<accession>A0AAW0P4M2</accession>
<name>A0AAW0P4M2_9GOBI</name>
<feature type="transmembrane region" description="Helical" evidence="7">
    <location>
        <begin position="325"/>
        <end position="341"/>
    </location>
</feature>
<dbReference type="InterPro" id="IPR003599">
    <property type="entry name" value="Ig_sub"/>
</dbReference>
<feature type="transmembrane region" description="Helical" evidence="7">
    <location>
        <begin position="843"/>
        <end position="868"/>
    </location>
</feature>
<dbReference type="SUPFAM" id="SSF48726">
    <property type="entry name" value="Immunoglobulin"/>
    <property type="match status" value="1"/>
</dbReference>